<name>A0A9P7VGY9_9AGAR</name>
<comment type="caution">
    <text evidence="2">The sequence shown here is derived from an EMBL/GenBank/DDBJ whole genome shotgun (WGS) entry which is preliminary data.</text>
</comment>
<proteinExistence type="predicted"/>
<dbReference type="RefSeq" id="XP_043033401.1">
    <property type="nucleotide sequence ID" value="XM_043178052.1"/>
</dbReference>
<evidence type="ECO:0000313" key="2">
    <source>
        <dbReference type="EMBL" id="KAG7439901.1"/>
    </source>
</evidence>
<dbReference type="EMBL" id="MU250581">
    <property type="protein sequence ID" value="KAG7439901.1"/>
    <property type="molecule type" value="Genomic_DNA"/>
</dbReference>
<protein>
    <submittedName>
        <fullName evidence="2">Uncharacterized protein</fullName>
    </submittedName>
</protein>
<organism evidence="2 3">
    <name type="scientific">Guyanagaster necrorhizus</name>
    <dbReference type="NCBI Taxonomy" id="856835"/>
    <lineage>
        <taxon>Eukaryota</taxon>
        <taxon>Fungi</taxon>
        <taxon>Dikarya</taxon>
        <taxon>Basidiomycota</taxon>
        <taxon>Agaricomycotina</taxon>
        <taxon>Agaricomycetes</taxon>
        <taxon>Agaricomycetidae</taxon>
        <taxon>Agaricales</taxon>
        <taxon>Marasmiineae</taxon>
        <taxon>Physalacriaceae</taxon>
        <taxon>Guyanagaster</taxon>
    </lineage>
</organism>
<evidence type="ECO:0000313" key="3">
    <source>
        <dbReference type="Proteomes" id="UP000812287"/>
    </source>
</evidence>
<accession>A0A9P7VGY9</accession>
<gene>
    <name evidence="2" type="ORF">BT62DRAFT_1013353</name>
</gene>
<dbReference type="Proteomes" id="UP000812287">
    <property type="component" value="Unassembled WGS sequence"/>
</dbReference>
<dbReference type="GeneID" id="66100339"/>
<reference evidence="2" key="1">
    <citation type="submission" date="2020-11" db="EMBL/GenBank/DDBJ databases">
        <title>Adaptations for nitrogen fixation in a non-lichenized fungal sporocarp promotes dispersal by wood-feeding termites.</title>
        <authorList>
            <consortium name="DOE Joint Genome Institute"/>
            <person name="Koch R.A."/>
            <person name="Yoon G."/>
            <person name="Arayal U."/>
            <person name="Lail K."/>
            <person name="Amirebrahimi M."/>
            <person name="Labutti K."/>
            <person name="Lipzen A."/>
            <person name="Riley R."/>
            <person name="Barry K."/>
            <person name="Henrissat B."/>
            <person name="Grigoriev I.V."/>
            <person name="Herr J.R."/>
            <person name="Aime M.C."/>
        </authorList>
    </citation>
    <scope>NUCLEOTIDE SEQUENCE</scope>
    <source>
        <strain evidence="2">MCA 3950</strain>
    </source>
</reference>
<feature type="compositionally biased region" description="Polar residues" evidence="1">
    <location>
        <begin position="1"/>
        <end position="10"/>
    </location>
</feature>
<feature type="region of interest" description="Disordered" evidence="1">
    <location>
        <begin position="277"/>
        <end position="296"/>
    </location>
</feature>
<sequence length="296" mass="32786">MPDRTGSSLVQPDHRNSYRTLLDPPSPSVVCSTAKKSDNMMPCTREPETILKPPICASVVVRCVEKNLRVASSEIFLSGIDNLVSNCPSRLVLAGISDMPNTSPDIASYDGQREKMLLAGDMNGPEKQYHGTINKEALIMILRIESCHDDVRSSNSSGVQQYLNDIFRLSSYNHSAFTVALSCNAITCCLLFVSCETKNPWPAILLKLPSSPSPLYHTAAITVVHRFFVKSLNSRGRNNIPRIYSLRSVERLCNDSSLFDIRTSRLGYHGESDENMVGARSHRRLESAAWPPDSDP</sequence>
<evidence type="ECO:0000256" key="1">
    <source>
        <dbReference type="SAM" id="MobiDB-lite"/>
    </source>
</evidence>
<keyword evidence="3" id="KW-1185">Reference proteome</keyword>
<feature type="region of interest" description="Disordered" evidence="1">
    <location>
        <begin position="1"/>
        <end position="34"/>
    </location>
</feature>
<dbReference type="AlphaFoldDB" id="A0A9P7VGY9"/>